<keyword evidence="1" id="KW-0472">Membrane</keyword>
<evidence type="ECO:0000256" key="1">
    <source>
        <dbReference type="SAM" id="Phobius"/>
    </source>
</evidence>
<proteinExistence type="predicted"/>
<dbReference type="EMBL" id="LAZR01045044">
    <property type="protein sequence ID" value="KKK99893.1"/>
    <property type="molecule type" value="Genomic_DNA"/>
</dbReference>
<reference evidence="2" key="1">
    <citation type="journal article" date="2015" name="Nature">
        <title>Complex archaea that bridge the gap between prokaryotes and eukaryotes.</title>
        <authorList>
            <person name="Spang A."/>
            <person name="Saw J.H."/>
            <person name="Jorgensen S.L."/>
            <person name="Zaremba-Niedzwiedzka K."/>
            <person name="Martijn J."/>
            <person name="Lind A.E."/>
            <person name="van Eijk R."/>
            <person name="Schleper C."/>
            <person name="Guy L."/>
            <person name="Ettema T.J."/>
        </authorList>
    </citation>
    <scope>NUCLEOTIDE SEQUENCE</scope>
</reference>
<name>A0A0F9A0Q3_9ZZZZ</name>
<gene>
    <name evidence="2" type="ORF">LCGC14_2629000</name>
</gene>
<protein>
    <submittedName>
        <fullName evidence="2">Uncharacterized protein</fullName>
    </submittedName>
</protein>
<accession>A0A0F9A0Q3</accession>
<keyword evidence="1" id="KW-0812">Transmembrane</keyword>
<dbReference type="AlphaFoldDB" id="A0A0F9A0Q3"/>
<feature type="transmembrane region" description="Helical" evidence="1">
    <location>
        <begin position="22"/>
        <end position="42"/>
    </location>
</feature>
<organism evidence="2">
    <name type="scientific">marine sediment metagenome</name>
    <dbReference type="NCBI Taxonomy" id="412755"/>
    <lineage>
        <taxon>unclassified sequences</taxon>
        <taxon>metagenomes</taxon>
        <taxon>ecological metagenomes</taxon>
    </lineage>
</organism>
<feature type="non-terminal residue" evidence="2">
    <location>
        <position position="143"/>
    </location>
</feature>
<comment type="caution">
    <text evidence="2">The sequence shown here is derived from an EMBL/GenBank/DDBJ whole genome shotgun (WGS) entry which is preliminary data.</text>
</comment>
<evidence type="ECO:0000313" key="2">
    <source>
        <dbReference type="EMBL" id="KKK99893.1"/>
    </source>
</evidence>
<keyword evidence="1" id="KW-1133">Transmembrane helix</keyword>
<sequence length="143" mass="16787">MDPEISFFYLSDIKKFFFKNKFLFFIAFFIFFFIAFFILLSFETKYTAEATFFEDIDNANTKTIGSLKDIVLSDSNVVSSDASSFFKSKSLAKKIVKKLALQITLQPKLNVFQKKCKIALKNLHFECRKKVEDPQEIEYENIY</sequence>